<dbReference type="FunFam" id="3.30.70.141:FF:000003">
    <property type="entry name" value="Nucleoside diphosphate kinase"/>
    <property type="match status" value="1"/>
</dbReference>
<feature type="binding site" evidence="12">
    <location>
        <position position="112"/>
    </location>
    <ligand>
        <name>ATP</name>
        <dbReference type="ChEBI" id="CHEBI:30616"/>
    </ligand>
</feature>
<evidence type="ECO:0000256" key="2">
    <source>
        <dbReference type="ARBA" id="ARBA00008142"/>
    </source>
</evidence>
<keyword evidence="6 12" id="KW-0479">Metal-binding</keyword>
<evidence type="ECO:0000256" key="11">
    <source>
        <dbReference type="ARBA" id="ARBA00023080"/>
    </source>
</evidence>
<evidence type="ECO:0000256" key="8">
    <source>
        <dbReference type="ARBA" id="ARBA00022777"/>
    </source>
</evidence>
<evidence type="ECO:0000256" key="6">
    <source>
        <dbReference type="ARBA" id="ARBA00022723"/>
    </source>
</evidence>
<keyword evidence="12" id="KW-0963">Cytoplasm</keyword>
<keyword evidence="12" id="KW-0597">Phosphoprotein</keyword>
<dbReference type="NCBIfam" id="NF001908">
    <property type="entry name" value="PRK00668.1"/>
    <property type="match status" value="1"/>
</dbReference>
<dbReference type="GO" id="GO:0046872">
    <property type="term" value="F:metal ion binding"/>
    <property type="evidence" value="ECO:0007669"/>
    <property type="project" value="UniProtKB-KW"/>
</dbReference>
<comment type="cofactor">
    <cofactor evidence="1 12">
        <name>Mg(2+)</name>
        <dbReference type="ChEBI" id="CHEBI:18420"/>
    </cofactor>
</comment>
<protein>
    <recommendedName>
        <fullName evidence="4 12">Nucleoside diphosphate kinase</fullName>
        <shortName evidence="12">NDK</shortName>
        <shortName evidence="12">NDP kinase</shortName>
        <ecNumber evidence="3 12">2.7.4.6</ecNumber>
    </recommendedName>
    <alternativeName>
        <fullName evidence="12">Nucleoside-2-P kinase</fullName>
    </alternativeName>
</protein>
<dbReference type="Gene3D" id="3.30.70.141">
    <property type="entry name" value="Nucleoside diphosphate kinase-like domain"/>
    <property type="match status" value="1"/>
</dbReference>
<reference evidence="16 17" key="1">
    <citation type="submission" date="2016-10" db="EMBL/GenBank/DDBJ databases">
        <authorList>
            <person name="de Groot N.N."/>
        </authorList>
    </citation>
    <scope>NUCLEOTIDE SEQUENCE [LARGE SCALE GENOMIC DNA]</scope>
    <source>
        <strain evidence="16 17">DSM 1736</strain>
    </source>
</reference>
<feature type="binding site" evidence="12">
    <location>
        <position position="57"/>
    </location>
    <ligand>
        <name>ATP</name>
        <dbReference type="ChEBI" id="CHEBI:30616"/>
    </ligand>
</feature>
<comment type="function">
    <text evidence="12">Major role in the synthesis of nucleoside triphosphates other than ATP. The ATP gamma phosphate is transferred to the NDP beta phosphate via a ping-pong mechanism, using a phosphorylated active-site intermediate.</text>
</comment>
<keyword evidence="7 12" id="KW-0547">Nucleotide-binding</keyword>
<evidence type="ECO:0000259" key="15">
    <source>
        <dbReference type="SMART" id="SM00562"/>
    </source>
</evidence>
<comment type="subunit">
    <text evidence="12">Homotetramer.</text>
</comment>
<keyword evidence="8 12" id="KW-0418">Kinase</keyword>
<feature type="binding site" evidence="12">
    <location>
        <position position="9"/>
    </location>
    <ligand>
        <name>ATP</name>
        <dbReference type="ChEBI" id="CHEBI:30616"/>
    </ligand>
</feature>
<dbReference type="GO" id="GO:0006183">
    <property type="term" value="P:GTP biosynthetic process"/>
    <property type="evidence" value="ECO:0007669"/>
    <property type="project" value="UniProtKB-UniRule"/>
</dbReference>
<dbReference type="HAMAP" id="MF_00451">
    <property type="entry name" value="NDP_kinase"/>
    <property type="match status" value="1"/>
</dbReference>
<dbReference type="GO" id="GO:0005737">
    <property type="term" value="C:cytoplasm"/>
    <property type="evidence" value="ECO:0007669"/>
    <property type="project" value="UniProtKB-SubCell"/>
</dbReference>
<evidence type="ECO:0000256" key="1">
    <source>
        <dbReference type="ARBA" id="ARBA00001946"/>
    </source>
</evidence>
<accession>A0A1G9L682</accession>
<comment type="caution">
    <text evidence="12 13">Lacks conserved residue(s) required for the propagation of feature annotation.</text>
</comment>
<dbReference type="CDD" id="cd04413">
    <property type="entry name" value="NDPk_I"/>
    <property type="match status" value="1"/>
</dbReference>
<dbReference type="OrthoDB" id="9801161at2"/>
<evidence type="ECO:0000256" key="9">
    <source>
        <dbReference type="ARBA" id="ARBA00022840"/>
    </source>
</evidence>
<dbReference type="STRING" id="146817.SAMN04488502_101249"/>
<dbReference type="Pfam" id="PF00334">
    <property type="entry name" value="NDK"/>
    <property type="match status" value="1"/>
</dbReference>
<evidence type="ECO:0000256" key="13">
    <source>
        <dbReference type="PROSITE-ProRule" id="PRU00706"/>
    </source>
</evidence>
<keyword evidence="17" id="KW-1185">Reference proteome</keyword>
<dbReference type="SUPFAM" id="SSF54919">
    <property type="entry name" value="Nucleoside diphosphate kinase, NDK"/>
    <property type="match status" value="1"/>
</dbReference>
<feature type="domain" description="Nucleoside diphosphate kinase-like" evidence="15">
    <location>
        <begin position="1"/>
        <end position="138"/>
    </location>
</feature>
<dbReference type="EC" id="2.7.4.6" evidence="3 12"/>
<keyword evidence="9 12" id="KW-0067">ATP-binding</keyword>
<keyword evidence="5 12" id="KW-0808">Transferase</keyword>
<feature type="binding site" evidence="12">
    <location>
        <position position="102"/>
    </location>
    <ligand>
        <name>ATP</name>
        <dbReference type="ChEBI" id="CHEBI:30616"/>
    </ligand>
</feature>
<dbReference type="EMBL" id="FNHB01000001">
    <property type="protein sequence ID" value="SDL57480.1"/>
    <property type="molecule type" value="Genomic_DNA"/>
</dbReference>
<dbReference type="Proteomes" id="UP000214880">
    <property type="component" value="Unassembled WGS sequence"/>
</dbReference>
<dbReference type="GO" id="GO:0004550">
    <property type="term" value="F:nucleoside diphosphate kinase activity"/>
    <property type="evidence" value="ECO:0007669"/>
    <property type="project" value="UniProtKB-UniRule"/>
</dbReference>
<proteinExistence type="inferred from homology"/>
<keyword evidence="11 12" id="KW-0546">Nucleotide metabolism</keyword>
<dbReference type="RefSeq" id="WP_092067484.1">
    <property type="nucleotide sequence ID" value="NZ_FNHB01000001.1"/>
</dbReference>
<dbReference type="PANTHER" id="PTHR11349">
    <property type="entry name" value="NUCLEOSIDE DIPHOSPHATE KINASE"/>
    <property type="match status" value="1"/>
</dbReference>
<dbReference type="InterPro" id="IPR036850">
    <property type="entry name" value="NDK-like_dom_sf"/>
</dbReference>
<dbReference type="GO" id="GO:0005524">
    <property type="term" value="F:ATP binding"/>
    <property type="evidence" value="ECO:0007669"/>
    <property type="project" value="UniProtKB-UniRule"/>
</dbReference>
<comment type="similarity">
    <text evidence="2 12 13 14">Belongs to the NDK family.</text>
</comment>
<evidence type="ECO:0000256" key="3">
    <source>
        <dbReference type="ARBA" id="ARBA00012966"/>
    </source>
</evidence>
<comment type="subcellular location">
    <subcellularLocation>
        <location evidence="12">Cytoplasm</location>
    </subcellularLocation>
</comment>
<dbReference type="GO" id="GO:0006228">
    <property type="term" value="P:UTP biosynthetic process"/>
    <property type="evidence" value="ECO:0007669"/>
    <property type="project" value="UniProtKB-UniRule"/>
</dbReference>
<evidence type="ECO:0000256" key="5">
    <source>
        <dbReference type="ARBA" id="ARBA00022679"/>
    </source>
</evidence>
<evidence type="ECO:0000256" key="4">
    <source>
        <dbReference type="ARBA" id="ARBA00017632"/>
    </source>
</evidence>
<dbReference type="PROSITE" id="PS51374">
    <property type="entry name" value="NDPK_LIKE"/>
    <property type="match status" value="1"/>
</dbReference>
<evidence type="ECO:0000256" key="10">
    <source>
        <dbReference type="ARBA" id="ARBA00022842"/>
    </source>
</evidence>
<keyword evidence="10 12" id="KW-0460">Magnesium</keyword>
<dbReference type="AlphaFoldDB" id="A0A1G9L682"/>
<feature type="binding site" evidence="12">
    <location>
        <position position="85"/>
    </location>
    <ligand>
        <name>ATP</name>
        <dbReference type="ChEBI" id="CHEBI:30616"/>
    </ligand>
</feature>
<dbReference type="SMART" id="SM00562">
    <property type="entry name" value="NDK"/>
    <property type="match status" value="1"/>
</dbReference>
<sequence length="138" mass="14952">MEKTLILIKPDGVARSLTGKIIHRFEQRGLNVVALKLLTVSKAQAAAHYDEHKNQPFFENLVGFITSGPLVAMVIKGENAVKVSRAMIGSANPAEAQPGTIRGDFATALQYNVIHGSDSAASAEREIANLFKPHELFE</sequence>
<evidence type="ECO:0000256" key="14">
    <source>
        <dbReference type="RuleBase" id="RU004011"/>
    </source>
</evidence>
<evidence type="ECO:0000313" key="17">
    <source>
        <dbReference type="Proteomes" id="UP000214880"/>
    </source>
</evidence>
<organism evidence="16 17">
    <name type="scientific">Dendrosporobacter quercicolus</name>
    <dbReference type="NCBI Taxonomy" id="146817"/>
    <lineage>
        <taxon>Bacteria</taxon>
        <taxon>Bacillati</taxon>
        <taxon>Bacillota</taxon>
        <taxon>Negativicutes</taxon>
        <taxon>Selenomonadales</taxon>
        <taxon>Sporomusaceae</taxon>
        <taxon>Dendrosporobacter</taxon>
    </lineage>
</organism>
<comment type="catalytic activity">
    <reaction evidence="12">
        <text>a 2'-deoxyribonucleoside 5'-diphosphate + ATP = a 2'-deoxyribonucleoside 5'-triphosphate + ADP</text>
        <dbReference type="Rhea" id="RHEA:44640"/>
        <dbReference type="ChEBI" id="CHEBI:30616"/>
        <dbReference type="ChEBI" id="CHEBI:61560"/>
        <dbReference type="ChEBI" id="CHEBI:73316"/>
        <dbReference type="ChEBI" id="CHEBI:456216"/>
        <dbReference type="EC" id="2.7.4.6"/>
    </reaction>
</comment>
<evidence type="ECO:0000313" key="16">
    <source>
        <dbReference type="EMBL" id="SDL57480.1"/>
    </source>
</evidence>
<dbReference type="PRINTS" id="PR01243">
    <property type="entry name" value="NUCDPKINASE"/>
</dbReference>
<feature type="active site" description="Pros-phosphohistidine intermediate" evidence="12">
    <location>
        <position position="115"/>
    </location>
</feature>
<dbReference type="GO" id="GO:0006241">
    <property type="term" value="P:CTP biosynthetic process"/>
    <property type="evidence" value="ECO:0007669"/>
    <property type="project" value="UniProtKB-UniRule"/>
</dbReference>
<evidence type="ECO:0000256" key="7">
    <source>
        <dbReference type="ARBA" id="ARBA00022741"/>
    </source>
</evidence>
<dbReference type="InterPro" id="IPR001564">
    <property type="entry name" value="Nucleoside_diP_kinase"/>
</dbReference>
<dbReference type="InterPro" id="IPR034907">
    <property type="entry name" value="NDK-like_dom"/>
</dbReference>
<comment type="catalytic activity">
    <reaction evidence="12">
        <text>a ribonucleoside 5'-diphosphate + ATP = a ribonucleoside 5'-triphosphate + ADP</text>
        <dbReference type="Rhea" id="RHEA:18113"/>
        <dbReference type="ChEBI" id="CHEBI:30616"/>
        <dbReference type="ChEBI" id="CHEBI:57930"/>
        <dbReference type="ChEBI" id="CHEBI:61557"/>
        <dbReference type="ChEBI" id="CHEBI:456216"/>
        <dbReference type="EC" id="2.7.4.6"/>
    </reaction>
</comment>
<gene>
    <name evidence="12" type="primary">ndk</name>
    <name evidence="16" type="ORF">SAMN04488502_101249</name>
</gene>
<evidence type="ECO:0000256" key="12">
    <source>
        <dbReference type="HAMAP-Rule" id="MF_00451"/>
    </source>
</evidence>
<name>A0A1G9L682_9FIRM</name>